<dbReference type="InterPro" id="IPR012677">
    <property type="entry name" value="Nucleotide-bd_a/b_plait_sf"/>
</dbReference>
<accession>A0A835PCD4</accession>
<dbReference type="InterPro" id="IPR034453">
    <property type="entry name" value="MEI2-like_RRM1"/>
</dbReference>
<dbReference type="SUPFAM" id="SSF54928">
    <property type="entry name" value="RNA-binding domain, RBD"/>
    <property type="match status" value="2"/>
</dbReference>
<dbReference type="SMART" id="SM00360">
    <property type="entry name" value="RRM"/>
    <property type="match status" value="3"/>
</dbReference>
<dbReference type="AlphaFoldDB" id="A0A835PCD4"/>
<dbReference type="InterPro" id="IPR035979">
    <property type="entry name" value="RBD_domain_sf"/>
</dbReference>
<dbReference type="CDD" id="cd12531">
    <property type="entry name" value="RRM3_MEI2_like"/>
    <property type="match status" value="1"/>
</dbReference>
<dbReference type="InterPro" id="IPR007201">
    <property type="entry name" value="Mei2-like_Rrm_C"/>
</dbReference>
<feature type="compositionally biased region" description="Polar residues" evidence="4">
    <location>
        <begin position="41"/>
        <end position="51"/>
    </location>
</feature>
<dbReference type="InterPro" id="IPR034454">
    <property type="entry name" value="MEI2-like_RRM3"/>
</dbReference>
<protein>
    <recommendedName>
        <fullName evidence="5">RRM domain-containing protein</fullName>
    </recommendedName>
</protein>
<reference evidence="6 7" key="1">
    <citation type="journal article" date="2020" name="Nat. Food">
        <title>A phased Vanilla planifolia genome enables genetic improvement of flavour and production.</title>
        <authorList>
            <person name="Hasing T."/>
            <person name="Tang H."/>
            <person name="Brym M."/>
            <person name="Khazi F."/>
            <person name="Huang T."/>
            <person name="Chambers A.H."/>
        </authorList>
    </citation>
    <scope>NUCLEOTIDE SEQUENCE [LARGE SCALE GENOMIC DNA]</scope>
    <source>
        <tissue evidence="6">Leaf</tissue>
    </source>
</reference>
<feature type="region of interest" description="Disordered" evidence="4">
    <location>
        <begin position="926"/>
        <end position="990"/>
    </location>
</feature>
<sequence>MPSHIMDQRHPSSLFIPPAPSSFFSEEICVPSALPSERQPDFQNIETDPQRSGSDGLSSLPGSKSLSSSPLGKKQPVGGSSMKFFELPQTFLSKEQKAMTADGNHLLDAESTYNLSMASVGASHRDILPQSNFFMQHAAHAFHLENSLFSSSLSGAFGKKSSLLLNDAHFGKSIHATNSACMEDVPFESLKEIEAQTIGDLLPDDDDLLSGVIDEVESTVQNNSIDEDDLFYSGGGMELEGDENCNCKRTSSFVCEGVSNRYGSSNSTASGELLSRKHHSRTLIMRNVNSNIEDAELKKLFEQFGDIRALHTASKNRGYVMVSYYDIRAAMNAMRTLQDRFLGQRKFEIGYYLPMDNGLDKVINHSILSIFNLDSSVSIDDIHRIFGSYGVIKEIFHDPNNQNKKAVEFYDVRAAEAALRGLSMSEIAGKRIRIEPGFCGSGWQCLGKDSSPEVEHEGSSLCRNGSSLHCSSLEIGVSSGSVTYGASPTLVLDNESINTSAFQTLINPLMESRVAGIPSTLPNSMTLSSRTMIGGDRCSKSSLDELSCSLGQMSFGFQTFHPHSLPDFHDGLIGGIPFNTLTAIPPMGTNITSRNGDRGPSHINNHSFEHKEGKGFSPVNGHQYLLNNSTTSLHPSPGSLMWQNSPSFVNNIPGTTPLHGLPRGPSSFVPTCVPPPHHHHIGSAPAPNSSLWERSTTYAGDCIEAPPFHPGSLGNVGFSGSPRIQPHGTASHSLYSLTGRNFMDPSMFSMHIGSPLPQQRSHMLHGRNTIGSLPSGYDVPVERVRNRRSDGIACQTDNKKQFELDIDRIIRGRFRTTLMIKNIPNKYTSKMLLATIDEQHKGCYDFIYLPIDFKNKCNVGYAFINLTDPKHIIPFYQAFNGKKWEKFNSEKVASLAYARIQGKAALVAHFQNSSLMNEDKRCRPILFHSDGPNAGDQEPFPMGAHIRSRPGRSRSGVNEEHQQRSPSDSGNGDDLSNSTGSSSSSVKDSE</sequence>
<organism evidence="6 7">
    <name type="scientific">Vanilla planifolia</name>
    <name type="common">Vanilla</name>
    <dbReference type="NCBI Taxonomy" id="51239"/>
    <lineage>
        <taxon>Eukaryota</taxon>
        <taxon>Viridiplantae</taxon>
        <taxon>Streptophyta</taxon>
        <taxon>Embryophyta</taxon>
        <taxon>Tracheophyta</taxon>
        <taxon>Spermatophyta</taxon>
        <taxon>Magnoliopsida</taxon>
        <taxon>Liliopsida</taxon>
        <taxon>Asparagales</taxon>
        <taxon>Orchidaceae</taxon>
        <taxon>Vanilloideae</taxon>
        <taxon>Vanilleae</taxon>
        <taxon>Vanilla</taxon>
    </lineage>
</organism>
<feature type="compositionally biased region" description="Low complexity" evidence="4">
    <location>
        <begin position="52"/>
        <end position="74"/>
    </location>
</feature>
<dbReference type="PANTHER" id="PTHR23189">
    <property type="entry name" value="RNA RECOGNITION MOTIF-CONTAINING"/>
    <property type="match status" value="1"/>
</dbReference>
<feature type="compositionally biased region" description="Low complexity" evidence="4">
    <location>
        <begin position="965"/>
        <end position="990"/>
    </location>
</feature>
<evidence type="ECO:0000313" key="7">
    <source>
        <dbReference type="Proteomes" id="UP000639772"/>
    </source>
</evidence>
<name>A0A835PCD4_VANPL</name>
<dbReference type="GO" id="GO:0003723">
    <property type="term" value="F:RNA binding"/>
    <property type="evidence" value="ECO:0007669"/>
    <property type="project" value="UniProtKB-UniRule"/>
</dbReference>
<dbReference type="Proteomes" id="UP000639772">
    <property type="component" value="Unassembled WGS sequence"/>
</dbReference>
<keyword evidence="2 3" id="KW-0694">RNA-binding</keyword>
<evidence type="ECO:0000256" key="1">
    <source>
        <dbReference type="ARBA" id="ARBA00022737"/>
    </source>
</evidence>
<dbReference type="Pfam" id="PF00076">
    <property type="entry name" value="RRM_1"/>
    <property type="match status" value="2"/>
</dbReference>
<keyword evidence="1" id="KW-0677">Repeat</keyword>
<dbReference type="InterPro" id="IPR000504">
    <property type="entry name" value="RRM_dom"/>
</dbReference>
<feature type="domain" description="RRM" evidence="5">
    <location>
        <begin position="281"/>
        <end position="354"/>
    </location>
</feature>
<feature type="domain" description="RRM" evidence="5">
    <location>
        <begin position="366"/>
        <end position="435"/>
    </location>
</feature>
<evidence type="ECO:0000256" key="4">
    <source>
        <dbReference type="SAM" id="MobiDB-lite"/>
    </source>
</evidence>
<dbReference type="CDD" id="cd12524">
    <property type="entry name" value="RRM1_MEI2_like"/>
    <property type="match status" value="1"/>
</dbReference>
<proteinExistence type="predicted"/>
<dbReference type="Pfam" id="PF04059">
    <property type="entry name" value="RRM_2"/>
    <property type="match status" value="1"/>
</dbReference>
<dbReference type="OrthoDB" id="417481at2759"/>
<evidence type="ECO:0000259" key="5">
    <source>
        <dbReference type="PROSITE" id="PS50102"/>
    </source>
</evidence>
<dbReference type="EMBL" id="JADCNM010000394">
    <property type="protein sequence ID" value="KAG0447912.1"/>
    <property type="molecule type" value="Genomic_DNA"/>
</dbReference>
<evidence type="ECO:0000256" key="2">
    <source>
        <dbReference type="ARBA" id="ARBA00022884"/>
    </source>
</evidence>
<dbReference type="Gene3D" id="3.30.70.330">
    <property type="match status" value="2"/>
</dbReference>
<feature type="region of interest" description="Disordered" evidence="4">
    <location>
        <begin position="35"/>
        <end position="79"/>
    </location>
</feature>
<comment type="caution">
    <text evidence="6">The sequence shown here is derived from an EMBL/GenBank/DDBJ whole genome shotgun (WGS) entry which is preliminary data.</text>
</comment>
<dbReference type="PROSITE" id="PS50102">
    <property type="entry name" value="RRM"/>
    <property type="match status" value="2"/>
</dbReference>
<evidence type="ECO:0000256" key="3">
    <source>
        <dbReference type="PROSITE-ProRule" id="PRU00176"/>
    </source>
</evidence>
<gene>
    <name evidence="6" type="ORF">HPP92_028091</name>
</gene>
<evidence type="ECO:0000313" key="6">
    <source>
        <dbReference type="EMBL" id="KAG0447912.1"/>
    </source>
</evidence>